<protein>
    <submittedName>
        <fullName evidence="1">Uncharacterized protein</fullName>
    </submittedName>
</protein>
<proteinExistence type="predicted"/>
<dbReference type="EMBL" id="CP028271">
    <property type="protein sequence ID" value="QHM72810.1"/>
    <property type="molecule type" value="Genomic_DNA"/>
</dbReference>
<gene>
    <name evidence="1" type="ORF">C7M51_03132</name>
</gene>
<evidence type="ECO:0000313" key="1">
    <source>
        <dbReference type="EMBL" id="QHM72810.1"/>
    </source>
</evidence>
<name>A0A6P1Q1F5_9GAMM</name>
<dbReference type="Proteomes" id="UP000464053">
    <property type="component" value="Chromosome"/>
</dbReference>
<reference evidence="1 2" key="1">
    <citation type="submission" date="2018-03" db="EMBL/GenBank/DDBJ databases">
        <title>Pantoea intestinalis SRCM103226 isolated form the mealworm.</title>
        <authorList>
            <person name="Jeong D.-Y."/>
            <person name="Kim J.W."/>
        </authorList>
    </citation>
    <scope>NUCLEOTIDE SEQUENCE [LARGE SCALE GENOMIC DNA]</scope>
    <source>
        <strain evidence="1 2">SRCM103226</strain>
    </source>
</reference>
<accession>A0A6P1Q1F5</accession>
<organism evidence="1 2">
    <name type="scientific">Mixta intestinalis</name>
    <dbReference type="NCBI Taxonomy" id="1615494"/>
    <lineage>
        <taxon>Bacteria</taxon>
        <taxon>Pseudomonadati</taxon>
        <taxon>Pseudomonadota</taxon>
        <taxon>Gammaproteobacteria</taxon>
        <taxon>Enterobacterales</taxon>
        <taxon>Erwiniaceae</taxon>
        <taxon>Mixta</taxon>
    </lineage>
</organism>
<dbReference type="AlphaFoldDB" id="A0A6P1Q1F5"/>
<sequence length="30" mass="3505">MNLSAYIYQRSNETELVFLDEPVLDACLTR</sequence>
<keyword evidence="2" id="KW-1185">Reference proteome</keyword>
<evidence type="ECO:0000313" key="2">
    <source>
        <dbReference type="Proteomes" id="UP000464053"/>
    </source>
</evidence>
<dbReference type="KEGG" id="mint:C7M51_03132"/>